<evidence type="ECO:0000256" key="4">
    <source>
        <dbReference type="ARBA" id="ARBA00009880"/>
    </source>
</evidence>
<evidence type="ECO:0000256" key="2">
    <source>
        <dbReference type="ARBA" id="ARBA00004123"/>
    </source>
</evidence>
<proteinExistence type="inferred from homology"/>
<dbReference type="InterPro" id="IPR042541">
    <property type="entry name" value="BART_sf"/>
</dbReference>
<evidence type="ECO:0000259" key="13">
    <source>
        <dbReference type="Pfam" id="PF11527"/>
    </source>
</evidence>
<gene>
    <name evidence="14" type="ORF">CVLEPA_LOCUS28139</name>
</gene>
<dbReference type="InterPro" id="IPR023379">
    <property type="entry name" value="BART_dom"/>
</dbReference>
<evidence type="ECO:0000256" key="5">
    <source>
        <dbReference type="ARBA" id="ARBA00014849"/>
    </source>
</evidence>
<evidence type="ECO:0000256" key="1">
    <source>
        <dbReference type="ARBA" id="ARBA00004120"/>
    </source>
</evidence>
<feature type="domain" description="BART" evidence="13">
    <location>
        <begin position="24"/>
        <end position="137"/>
    </location>
</feature>
<evidence type="ECO:0000256" key="8">
    <source>
        <dbReference type="ARBA" id="ARBA00023128"/>
    </source>
</evidence>
<evidence type="ECO:0000256" key="3">
    <source>
        <dbReference type="ARBA" id="ARBA00004300"/>
    </source>
</evidence>
<comment type="similarity">
    <text evidence="4 12">Belongs to the ARL2BP family.</text>
</comment>
<keyword evidence="7 12" id="KW-0969">Cilium</keyword>
<evidence type="ECO:0000256" key="9">
    <source>
        <dbReference type="ARBA" id="ARBA00023212"/>
    </source>
</evidence>
<evidence type="ECO:0000256" key="10">
    <source>
        <dbReference type="ARBA" id="ARBA00023242"/>
    </source>
</evidence>
<dbReference type="EMBL" id="CAWYQH010000141">
    <property type="protein sequence ID" value="CAK8694806.1"/>
    <property type="molecule type" value="Genomic_DNA"/>
</dbReference>
<evidence type="ECO:0000256" key="6">
    <source>
        <dbReference type="ARBA" id="ARBA00022490"/>
    </source>
</evidence>
<name>A0ABP0GSU5_CLALP</name>
<evidence type="ECO:0000313" key="15">
    <source>
        <dbReference type="Proteomes" id="UP001642483"/>
    </source>
</evidence>
<accession>A0ABP0GSU5</accession>
<dbReference type="PANTHER" id="PTHR15487:SF4">
    <property type="entry name" value="ADP-RIBOSYLATION FACTOR-LIKE PROTEIN 2-BINDING PROTEIN"/>
    <property type="match status" value="1"/>
</dbReference>
<organism evidence="14 15">
    <name type="scientific">Clavelina lepadiformis</name>
    <name type="common">Light-bulb sea squirt</name>
    <name type="synonym">Ascidia lepadiformis</name>
    <dbReference type="NCBI Taxonomy" id="159417"/>
    <lineage>
        <taxon>Eukaryota</taxon>
        <taxon>Metazoa</taxon>
        <taxon>Chordata</taxon>
        <taxon>Tunicata</taxon>
        <taxon>Ascidiacea</taxon>
        <taxon>Aplousobranchia</taxon>
        <taxon>Clavelinidae</taxon>
        <taxon>Clavelina</taxon>
    </lineage>
</organism>
<dbReference type="Proteomes" id="UP001642483">
    <property type="component" value="Unassembled WGS sequence"/>
</dbReference>
<reference evidence="14 15" key="1">
    <citation type="submission" date="2024-02" db="EMBL/GenBank/DDBJ databases">
        <authorList>
            <person name="Daric V."/>
            <person name="Darras S."/>
        </authorList>
    </citation>
    <scope>NUCLEOTIDE SEQUENCE [LARGE SCALE GENOMIC DNA]</scope>
</reference>
<evidence type="ECO:0000256" key="7">
    <source>
        <dbReference type="ARBA" id="ARBA00023069"/>
    </source>
</evidence>
<comment type="function">
    <text evidence="12">Plays a role as an effector of the ADP-ribosylation factor-like protein 2, ARL2.</text>
</comment>
<keyword evidence="8 12" id="KW-0496">Mitochondrion</keyword>
<evidence type="ECO:0000256" key="12">
    <source>
        <dbReference type="RuleBase" id="RU367099"/>
    </source>
</evidence>
<comment type="subcellular location">
    <subcellularLocation>
        <location evidence="1 12">Cytoplasm</location>
        <location evidence="1 12">Cytoskeleton</location>
        <location evidence="1 12">Cilium basal body</location>
    </subcellularLocation>
    <subcellularLocation>
        <location evidence="3 12">Cytoplasm</location>
        <location evidence="3 12">Cytoskeleton</location>
        <location evidence="3 12">Microtubule organizing center</location>
        <location evidence="3 12">Centrosome</location>
    </subcellularLocation>
    <subcellularLocation>
        <location evidence="12">Cytoplasm</location>
    </subcellularLocation>
    <subcellularLocation>
        <location evidence="2 12">Nucleus</location>
    </subcellularLocation>
    <subcellularLocation>
        <location evidence="12">Mitochondrion intermembrane space</location>
    </subcellularLocation>
</comment>
<dbReference type="InterPro" id="IPR038849">
    <property type="entry name" value="ARL2BP"/>
</dbReference>
<dbReference type="Pfam" id="PF11527">
    <property type="entry name" value="ARL2_Bind_BART"/>
    <property type="match status" value="1"/>
</dbReference>
<sequence>MELKFTAIMEATFVSRNSSSHRRFDVIIGTIEDIIMSEEFQIIQRSFMDKYYLQFEDTEENKFIYTDIFQEYGAIIERYLEEQLRLRIPEFSMSKFASSLQAHKDEITDEIFDMFITFTDFIAFKEMFLDYRAEKEGRNVDLMQGLVVHSIAPSHCSVVTTS</sequence>
<dbReference type="Gene3D" id="1.20.1520.10">
    <property type="entry name" value="ADP-ribosylation factor-like 2-binding protein, domain"/>
    <property type="match status" value="1"/>
</dbReference>
<comment type="caution">
    <text evidence="14">The sequence shown here is derived from an EMBL/GenBank/DDBJ whole genome shotgun (WGS) entry which is preliminary data.</text>
</comment>
<dbReference type="PANTHER" id="PTHR15487">
    <property type="entry name" value="ADP-RIBOSYLATION FACTOR-LIKE PROTEIN 2-BINDING PROTEIN"/>
    <property type="match status" value="1"/>
</dbReference>
<evidence type="ECO:0000313" key="14">
    <source>
        <dbReference type="EMBL" id="CAK8694806.1"/>
    </source>
</evidence>
<protein>
    <recommendedName>
        <fullName evidence="5 12">ADP-ribosylation factor-like protein 2-binding protein</fullName>
        <shortName evidence="12">ARF-like 2-binding protein</shortName>
    </recommendedName>
</protein>
<keyword evidence="9 12" id="KW-0206">Cytoskeleton</keyword>
<keyword evidence="11 12" id="KW-0966">Cell projection</keyword>
<evidence type="ECO:0000256" key="11">
    <source>
        <dbReference type="ARBA" id="ARBA00023273"/>
    </source>
</evidence>
<keyword evidence="10 12" id="KW-0539">Nucleus</keyword>
<keyword evidence="15" id="KW-1185">Reference proteome</keyword>
<keyword evidence="6 12" id="KW-0963">Cytoplasm</keyword>